<evidence type="ECO:0000256" key="6">
    <source>
        <dbReference type="ARBA" id="ARBA00023010"/>
    </source>
</evidence>
<comment type="similarity">
    <text evidence="2 9">Belongs to the nucleoporin Nup85 family.</text>
</comment>
<dbReference type="CTD" id="37078"/>
<evidence type="ECO:0000256" key="7">
    <source>
        <dbReference type="ARBA" id="ARBA00023132"/>
    </source>
</evidence>
<evidence type="ECO:0000256" key="9">
    <source>
        <dbReference type="RuleBase" id="RU365073"/>
    </source>
</evidence>
<evidence type="ECO:0000256" key="3">
    <source>
        <dbReference type="ARBA" id="ARBA00022448"/>
    </source>
</evidence>
<evidence type="ECO:0000256" key="2">
    <source>
        <dbReference type="ARBA" id="ARBA00005573"/>
    </source>
</evidence>
<dbReference type="GO" id="GO:0006406">
    <property type="term" value="P:mRNA export from nucleus"/>
    <property type="evidence" value="ECO:0007669"/>
    <property type="project" value="TreeGrafter"/>
</dbReference>
<proteinExistence type="inferred from homology"/>
<dbReference type="GO" id="GO:0031965">
    <property type="term" value="C:nuclear membrane"/>
    <property type="evidence" value="ECO:0007669"/>
    <property type="project" value="UniProtKB-UniRule"/>
</dbReference>
<keyword evidence="7 9" id="KW-0906">Nuclear pore complex</keyword>
<accession>A0A8I6S4C3</accession>
<keyword evidence="8 9" id="KW-0539">Nucleus</keyword>
<dbReference type="GO" id="GO:0045893">
    <property type="term" value="P:positive regulation of DNA-templated transcription"/>
    <property type="evidence" value="ECO:0007669"/>
    <property type="project" value="TreeGrafter"/>
</dbReference>
<comment type="function">
    <text evidence="9">Functions as a component of the nuclear pore complex (NPC).</text>
</comment>
<comment type="subcellular location">
    <subcellularLocation>
        <location evidence="1 9">Nucleus</location>
        <location evidence="1 9">Nuclear pore complex</location>
    </subcellularLocation>
</comment>
<evidence type="ECO:0000256" key="1">
    <source>
        <dbReference type="ARBA" id="ARBA00004567"/>
    </source>
</evidence>
<dbReference type="GO" id="GO:0006606">
    <property type="term" value="P:protein import into nucleus"/>
    <property type="evidence" value="ECO:0007669"/>
    <property type="project" value="TreeGrafter"/>
</dbReference>
<dbReference type="GO" id="GO:0031080">
    <property type="term" value="C:nuclear pore outer ring"/>
    <property type="evidence" value="ECO:0007669"/>
    <property type="project" value="TreeGrafter"/>
</dbReference>
<evidence type="ECO:0000256" key="4">
    <source>
        <dbReference type="ARBA" id="ARBA00022816"/>
    </source>
</evidence>
<dbReference type="OMA" id="ELMEWLN"/>
<keyword evidence="4 9" id="KW-0509">mRNA transport</keyword>
<dbReference type="PANTHER" id="PTHR13373">
    <property type="entry name" value="FROUNT PROTEIN-RELATED"/>
    <property type="match status" value="1"/>
</dbReference>
<dbReference type="PANTHER" id="PTHR13373:SF21">
    <property type="entry name" value="NUCLEAR PORE COMPLEX PROTEIN NUP85"/>
    <property type="match status" value="1"/>
</dbReference>
<keyword evidence="3 9" id="KW-0813">Transport</keyword>
<keyword evidence="9" id="KW-0472">Membrane</keyword>
<dbReference type="KEGG" id="clec:106670046"/>
<dbReference type="AlphaFoldDB" id="A0A8I6S4C3"/>
<comment type="subunit">
    <text evidence="9">Component of the nuclear pore complex (NPC).</text>
</comment>
<keyword evidence="5 9" id="KW-0653">Protein transport</keyword>
<protein>
    <recommendedName>
        <fullName evidence="9">Nuclear pore complex protein Nup85</fullName>
    </recommendedName>
</protein>
<dbReference type="GeneID" id="106670046"/>
<organism evidence="10 11">
    <name type="scientific">Cimex lectularius</name>
    <name type="common">Bed bug</name>
    <name type="synonym">Acanthia lectularia</name>
    <dbReference type="NCBI Taxonomy" id="79782"/>
    <lineage>
        <taxon>Eukaryota</taxon>
        <taxon>Metazoa</taxon>
        <taxon>Ecdysozoa</taxon>
        <taxon>Arthropoda</taxon>
        <taxon>Hexapoda</taxon>
        <taxon>Insecta</taxon>
        <taxon>Pterygota</taxon>
        <taxon>Neoptera</taxon>
        <taxon>Paraneoptera</taxon>
        <taxon>Hemiptera</taxon>
        <taxon>Heteroptera</taxon>
        <taxon>Panheteroptera</taxon>
        <taxon>Cimicomorpha</taxon>
        <taxon>Cimicidae</taxon>
        <taxon>Cimex</taxon>
    </lineage>
</organism>
<dbReference type="RefSeq" id="XP_014255526.1">
    <property type="nucleotide sequence ID" value="XM_014400040.2"/>
</dbReference>
<dbReference type="Pfam" id="PF07575">
    <property type="entry name" value="Nucleopor_Nup85"/>
    <property type="match status" value="1"/>
</dbReference>
<name>A0A8I6S4C3_CIMLE</name>
<evidence type="ECO:0000313" key="11">
    <source>
        <dbReference type="Proteomes" id="UP000494040"/>
    </source>
</evidence>
<sequence>MDSASGKPYIPCYEIKNEFASKLGPTFTPAGATGVAIHSEARNQGDTNQFRHIKDKIHFVQENSILHDPELRKLINESNSTFISSRTISVEEDYRKTLIELSREHRSTIRQCIENMQCSMKENSNEMYNDWVEVLDNIDHIWHLCELLYIECIPGDVILPKLLEWIRLHSSSDYDYIAAEVLSESHTKGANHRYPNYWDLIYGFLLEGRIDAARALLKLHSDSDKSAYLEADLILQGMPKFNIYCGLSVPEFTSRWRGWKSSLQAKILAGTFLAHNHLHQMMLIIVGGESSLSTLKPYCSTWYQLLVAYLLYNEQTVKIDDLSYHANKCFSQYKQSGSLKILDQTLLALFEQNIPLAIKKLQLTPDGGWCALHLTNLLDLAGVFEDEENDEKINLEKMFLSYGQLLMSHQSYWQVAMTYFEQCHSGVSVIETILKSMPLRSKNKALRMISVAQDYGLEEVANGICKQLMVEEIEKDNLAGALTWAIMSENSEAASNIADKYLEKYALGQTEVELMCCPVLANMAHSVLLLSGRLTLLIKYCEFVGLYEEMKWKEAVELLIRLLESKVAPKYFWLTLLIDSLPLLTEHPELFSHDDVTILLASLEEVTTDVENSIPQREGIDEQIKYIRYQIAKCFSYTLLKECCDKTQECIIKCD</sequence>
<evidence type="ECO:0000256" key="8">
    <source>
        <dbReference type="ARBA" id="ARBA00023242"/>
    </source>
</evidence>
<dbReference type="GO" id="GO:0017056">
    <property type="term" value="F:structural constituent of nuclear pore"/>
    <property type="evidence" value="ECO:0007669"/>
    <property type="project" value="TreeGrafter"/>
</dbReference>
<dbReference type="EnsemblMetazoa" id="XM_014400040.2">
    <property type="protein sequence ID" value="XP_014255526.1"/>
    <property type="gene ID" value="LOC106670046"/>
</dbReference>
<dbReference type="OrthoDB" id="17644at2759"/>
<dbReference type="InterPro" id="IPR011502">
    <property type="entry name" value="Nucleoporin_Nup85"/>
</dbReference>
<evidence type="ECO:0000256" key="5">
    <source>
        <dbReference type="ARBA" id="ARBA00022927"/>
    </source>
</evidence>
<reference evidence="10" key="1">
    <citation type="submission" date="2022-01" db="UniProtKB">
        <authorList>
            <consortium name="EnsemblMetazoa"/>
        </authorList>
    </citation>
    <scope>IDENTIFICATION</scope>
</reference>
<dbReference type="Proteomes" id="UP000494040">
    <property type="component" value="Unassembled WGS sequence"/>
</dbReference>
<evidence type="ECO:0000313" key="10">
    <source>
        <dbReference type="EnsemblMetazoa" id="XP_014255526.1"/>
    </source>
</evidence>
<keyword evidence="6 9" id="KW-0811">Translocation</keyword>
<keyword evidence="11" id="KW-1185">Reference proteome</keyword>